<dbReference type="AlphaFoldDB" id="A0A915JXV3"/>
<reference evidence="2" key="1">
    <citation type="submission" date="2022-11" db="UniProtKB">
        <authorList>
            <consortium name="WormBaseParasite"/>
        </authorList>
    </citation>
    <scope>IDENTIFICATION</scope>
</reference>
<organism evidence="1 2">
    <name type="scientific">Romanomermis culicivorax</name>
    <name type="common">Nematode worm</name>
    <dbReference type="NCBI Taxonomy" id="13658"/>
    <lineage>
        <taxon>Eukaryota</taxon>
        <taxon>Metazoa</taxon>
        <taxon>Ecdysozoa</taxon>
        <taxon>Nematoda</taxon>
        <taxon>Enoplea</taxon>
        <taxon>Dorylaimia</taxon>
        <taxon>Mermithida</taxon>
        <taxon>Mermithoidea</taxon>
        <taxon>Mermithidae</taxon>
        <taxon>Romanomermis</taxon>
    </lineage>
</organism>
<name>A0A915JXV3_ROMCU</name>
<dbReference type="Proteomes" id="UP000887565">
    <property type="component" value="Unplaced"/>
</dbReference>
<dbReference type="WBParaSite" id="nRc.2.0.1.t31281-RA">
    <property type="protein sequence ID" value="nRc.2.0.1.t31281-RA"/>
    <property type="gene ID" value="nRc.2.0.1.g31281"/>
</dbReference>
<proteinExistence type="predicted"/>
<evidence type="ECO:0000313" key="1">
    <source>
        <dbReference type="Proteomes" id="UP000887565"/>
    </source>
</evidence>
<protein>
    <submittedName>
        <fullName evidence="2">Uncharacterized protein</fullName>
    </submittedName>
</protein>
<evidence type="ECO:0000313" key="2">
    <source>
        <dbReference type="WBParaSite" id="nRc.2.0.1.t31281-RA"/>
    </source>
</evidence>
<sequence>MTEISLSMRGDTGGVERWSMKLDQTSGLWSLIKRPSMIQKVVLYMGKRCPCGMLKQFLTGGPTTYRMAPTTTNIVAKNVRFFTEIL</sequence>
<accession>A0A915JXV3</accession>
<keyword evidence="1" id="KW-1185">Reference proteome</keyword>